<dbReference type="AlphaFoldDB" id="A0A2Z2KHF7"/>
<accession>A0A2Z2KHF7</accession>
<name>A0A2Z2KHF7_9BACL</name>
<evidence type="ECO:0000313" key="2">
    <source>
        <dbReference type="EMBL" id="ASA23515.1"/>
    </source>
</evidence>
<sequence>MKKIITLVVGAIFFLNSFTSIINAQSQDPKDILLKKYPKEVIKIIKTVDLNNDQKNENFILTKSGNFFLVNSKGVVVLINTGIGEYEEDEVGLKIFSVSAKEKHVALTVEYLPSNTQLFVYRLQDGTLNKKIELIADVGVEIDNKGRIHQNWKDYKPEGGWDTAEGIFTWNSKTNKYTASGKYVLQ</sequence>
<dbReference type="OrthoDB" id="2888041at2"/>
<feature type="chain" id="PRO_5016270337" evidence="1">
    <location>
        <begin position="25"/>
        <end position="186"/>
    </location>
</feature>
<dbReference type="Proteomes" id="UP000249890">
    <property type="component" value="Chromosome"/>
</dbReference>
<feature type="signal peptide" evidence="1">
    <location>
        <begin position="1"/>
        <end position="24"/>
    </location>
</feature>
<gene>
    <name evidence="2" type="ORF">B9T62_23565</name>
</gene>
<organism evidence="2 3">
    <name type="scientific">Paenibacillus donghaensis</name>
    <dbReference type="NCBI Taxonomy" id="414771"/>
    <lineage>
        <taxon>Bacteria</taxon>
        <taxon>Bacillati</taxon>
        <taxon>Bacillota</taxon>
        <taxon>Bacilli</taxon>
        <taxon>Bacillales</taxon>
        <taxon>Paenibacillaceae</taxon>
        <taxon>Paenibacillus</taxon>
    </lineage>
</organism>
<dbReference type="KEGG" id="pdh:B9T62_23565"/>
<reference evidence="2 3" key="1">
    <citation type="submission" date="2017-06" db="EMBL/GenBank/DDBJ databases">
        <title>Complete genome sequence of Paenibacillus donghaensis KCTC 13049T isolated from East Sea sediment, South Korea.</title>
        <authorList>
            <person name="Jung B.K."/>
            <person name="Hong S.-J."/>
            <person name="Shin J.-H."/>
        </authorList>
    </citation>
    <scope>NUCLEOTIDE SEQUENCE [LARGE SCALE GENOMIC DNA]</scope>
    <source>
        <strain evidence="2 3">KCTC 13049</strain>
    </source>
</reference>
<dbReference type="EMBL" id="CP021780">
    <property type="protein sequence ID" value="ASA23515.1"/>
    <property type="molecule type" value="Genomic_DNA"/>
</dbReference>
<dbReference type="RefSeq" id="WP_087917503.1">
    <property type="nucleotide sequence ID" value="NZ_CP021780.1"/>
</dbReference>
<proteinExistence type="predicted"/>
<protein>
    <submittedName>
        <fullName evidence="2">Uncharacterized protein</fullName>
    </submittedName>
</protein>
<keyword evidence="3" id="KW-1185">Reference proteome</keyword>
<keyword evidence="1" id="KW-0732">Signal</keyword>
<evidence type="ECO:0000313" key="3">
    <source>
        <dbReference type="Proteomes" id="UP000249890"/>
    </source>
</evidence>
<evidence type="ECO:0000256" key="1">
    <source>
        <dbReference type="SAM" id="SignalP"/>
    </source>
</evidence>